<keyword evidence="3" id="KW-0328">Glycosyltransferase</keyword>
<dbReference type="InterPro" id="IPR001173">
    <property type="entry name" value="Glyco_trans_2-like"/>
</dbReference>
<feature type="chain" id="PRO_5046778761" evidence="1">
    <location>
        <begin position="26"/>
        <end position="309"/>
    </location>
</feature>
<dbReference type="PANTHER" id="PTHR43685">
    <property type="entry name" value="GLYCOSYLTRANSFERASE"/>
    <property type="match status" value="1"/>
</dbReference>
<sequence length="309" mass="34071">MVGGACGVKCALCIPTLNAAATAQAFLAALNGQSFAEFERLLVDSSSTDGTPELFAAAGFRVHTIPRTEFNHGATRQLAVDLCPDADIIIFMTQDAILAHSSSLQRLVDAFDDPRVGAAYGRQLPAKGATPVAAHARLFNYPPESHMRGTADIPRWGIKTAFLSNSFAAYRREALRGAGGFPSDAIFGEDTWVAARMLQAGWTIAYCAEAQVRHSHSYSMGEEFRRYFDIGVFHGREEWFLGGLGRAEGEGKKFVVSEFKYLLGTAPWYIPSALFRTVLKFAGYRLGLQEKYLPDWLKRRVSLNRLFWG</sequence>
<dbReference type="InterPro" id="IPR029044">
    <property type="entry name" value="Nucleotide-diphossugar_trans"/>
</dbReference>
<feature type="signal peptide" evidence="1">
    <location>
        <begin position="1"/>
        <end position="25"/>
    </location>
</feature>
<dbReference type="InterPro" id="IPR050834">
    <property type="entry name" value="Glycosyltransf_2"/>
</dbReference>
<keyword evidence="3" id="KW-0808">Transferase</keyword>
<proteinExistence type="predicted"/>
<keyword evidence="4" id="KW-1185">Reference proteome</keyword>
<evidence type="ECO:0000259" key="2">
    <source>
        <dbReference type="Pfam" id="PF00535"/>
    </source>
</evidence>
<dbReference type="Gene3D" id="3.90.550.10">
    <property type="entry name" value="Spore Coat Polysaccharide Biosynthesis Protein SpsA, Chain A"/>
    <property type="match status" value="1"/>
</dbReference>
<name>A0ABS5SFR2_9BACT</name>
<dbReference type="EC" id="2.4.-.-" evidence="3"/>
<accession>A0ABS5SFR2</accession>
<keyword evidence="1" id="KW-0732">Signal</keyword>
<evidence type="ECO:0000313" key="4">
    <source>
        <dbReference type="Proteomes" id="UP000756860"/>
    </source>
</evidence>
<comment type="caution">
    <text evidence="3">The sequence shown here is derived from an EMBL/GenBank/DDBJ whole genome shotgun (WGS) entry which is preliminary data.</text>
</comment>
<dbReference type="PANTHER" id="PTHR43685:SF13">
    <property type="entry name" value="O ANTIGEN BIOSYNTHESIS RHAMNOSYLTRANSFERASE RFBN"/>
    <property type="match status" value="1"/>
</dbReference>
<dbReference type="Proteomes" id="UP000756860">
    <property type="component" value="Unassembled WGS sequence"/>
</dbReference>
<feature type="domain" description="Glycosyltransferase 2-like" evidence="2">
    <location>
        <begin position="13"/>
        <end position="175"/>
    </location>
</feature>
<organism evidence="3 4">
    <name type="scientific">Geomobilimonas luticola</name>
    <dbReference type="NCBI Taxonomy" id="1114878"/>
    <lineage>
        <taxon>Bacteria</taxon>
        <taxon>Pseudomonadati</taxon>
        <taxon>Thermodesulfobacteriota</taxon>
        <taxon>Desulfuromonadia</taxon>
        <taxon>Geobacterales</taxon>
        <taxon>Geobacteraceae</taxon>
        <taxon>Geomobilimonas</taxon>
    </lineage>
</organism>
<protein>
    <submittedName>
        <fullName evidence="3">Glycosyltransferase</fullName>
        <ecNumber evidence="3">2.4.-.-</ecNumber>
    </submittedName>
</protein>
<evidence type="ECO:0000313" key="3">
    <source>
        <dbReference type="EMBL" id="MBT0654201.1"/>
    </source>
</evidence>
<dbReference type="SUPFAM" id="SSF53448">
    <property type="entry name" value="Nucleotide-diphospho-sugar transferases"/>
    <property type="match status" value="1"/>
</dbReference>
<evidence type="ECO:0000256" key="1">
    <source>
        <dbReference type="SAM" id="SignalP"/>
    </source>
</evidence>
<gene>
    <name evidence="3" type="ORF">KI810_14145</name>
</gene>
<reference evidence="3 4" key="1">
    <citation type="submission" date="2021-05" db="EMBL/GenBank/DDBJ databases">
        <title>The draft genome of Geobacter luticola JCM 17780.</title>
        <authorList>
            <person name="Xu Z."/>
            <person name="Masuda Y."/>
            <person name="Itoh H."/>
            <person name="Senoo K."/>
        </authorList>
    </citation>
    <scope>NUCLEOTIDE SEQUENCE [LARGE SCALE GENOMIC DNA]</scope>
    <source>
        <strain evidence="3 4">JCM 17780</strain>
    </source>
</reference>
<dbReference type="GO" id="GO:0016757">
    <property type="term" value="F:glycosyltransferase activity"/>
    <property type="evidence" value="ECO:0007669"/>
    <property type="project" value="UniProtKB-KW"/>
</dbReference>
<dbReference type="Pfam" id="PF00535">
    <property type="entry name" value="Glycos_transf_2"/>
    <property type="match status" value="1"/>
</dbReference>
<dbReference type="EMBL" id="JAHCVK010000008">
    <property type="protein sequence ID" value="MBT0654201.1"/>
    <property type="molecule type" value="Genomic_DNA"/>
</dbReference>